<dbReference type="GO" id="GO:0008812">
    <property type="term" value="F:choline dehydrogenase activity"/>
    <property type="evidence" value="ECO:0007669"/>
    <property type="project" value="UniProtKB-EC"/>
</dbReference>
<gene>
    <name evidence="1" type="primary">betA_1</name>
    <name evidence="1" type="ORF">NCTC5664_01137</name>
</gene>
<organism evidence="1 2">
    <name type="scientific">Staphylococcus aureus</name>
    <dbReference type="NCBI Taxonomy" id="1280"/>
    <lineage>
        <taxon>Bacteria</taxon>
        <taxon>Bacillati</taxon>
        <taxon>Bacillota</taxon>
        <taxon>Bacilli</taxon>
        <taxon>Bacillales</taxon>
        <taxon>Staphylococcaceae</taxon>
        <taxon>Staphylococcus</taxon>
    </lineage>
</organism>
<dbReference type="InterPro" id="IPR036188">
    <property type="entry name" value="FAD/NAD-bd_sf"/>
</dbReference>
<dbReference type="Proteomes" id="UP000254502">
    <property type="component" value="Unassembled WGS sequence"/>
</dbReference>
<protein>
    <submittedName>
        <fullName evidence="1">Choline dehydrogenase</fullName>
        <ecNumber evidence="1">1.1.99.1</ecNumber>
    </submittedName>
</protein>
<reference evidence="1 2" key="1">
    <citation type="submission" date="2018-06" db="EMBL/GenBank/DDBJ databases">
        <authorList>
            <consortium name="Pathogen Informatics"/>
            <person name="Doyle S."/>
        </authorList>
    </citation>
    <scope>NUCLEOTIDE SEQUENCE [LARGE SCALE GENOMIC DNA]</scope>
    <source>
        <strain evidence="1 2">NCTC5664</strain>
    </source>
</reference>
<dbReference type="SUPFAM" id="SSF51905">
    <property type="entry name" value="FAD/NAD(P)-binding domain"/>
    <property type="match status" value="1"/>
</dbReference>
<proteinExistence type="predicted"/>
<sequence>MSNKNKSYDYVIIGGGSAGSVLGNRLSEDKDKEVLV</sequence>
<keyword evidence="1" id="KW-0560">Oxidoreductase</keyword>
<name>A0A380DPM1_STAAU</name>
<accession>A0A380DPM1</accession>
<dbReference type="AlphaFoldDB" id="A0A380DPM1"/>
<dbReference type="Gene3D" id="3.50.50.60">
    <property type="entry name" value="FAD/NAD(P)-binding domain"/>
    <property type="match status" value="1"/>
</dbReference>
<evidence type="ECO:0000313" key="1">
    <source>
        <dbReference type="EMBL" id="SUK42477.1"/>
    </source>
</evidence>
<dbReference type="EMBL" id="UHAQ01000002">
    <property type="protein sequence ID" value="SUK42477.1"/>
    <property type="molecule type" value="Genomic_DNA"/>
</dbReference>
<dbReference type="EC" id="1.1.99.1" evidence="1"/>
<evidence type="ECO:0000313" key="2">
    <source>
        <dbReference type="Proteomes" id="UP000254502"/>
    </source>
</evidence>